<evidence type="ECO:0000256" key="1">
    <source>
        <dbReference type="SAM" id="Phobius"/>
    </source>
</evidence>
<gene>
    <name evidence="3" type="ORF">HXA33_12285</name>
</gene>
<accession>A0A9Q4FZZ1</accession>
<feature type="transmembrane region" description="Helical" evidence="1">
    <location>
        <begin position="143"/>
        <end position="163"/>
    </location>
</feature>
<feature type="domain" description="VanZ-like" evidence="2">
    <location>
        <begin position="88"/>
        <end position="217"/>
    </location>
</feature>
<dbReference type="PANTHER" id="PTHR36834">
    <property type="entry name" value="MEMBRANE PROTEIN-RELATED"/>
    <property type="match status" value="1"/>
</dbReference>
<dbReference type="RefSeq" id="WP_257821724.1">
    <property type="nucleotide sequence ID" value="NZ_JABXYM010000001.1"/>
</dbReference>
<evidence type="ECO:0000313" key="3">
    <source>
        <dbReference type="EMBL" id="MCR6097323.1"/>
    </source>
</evidence>
<keyword evidence="1" id="KW-0812">Transmembrane</keyword>
<feature type="transmembrane region" description="Helical" evidence="1">
    <location>
        <begin position="82"/>
        <end position="103"/>
    </location>
</feature>
<comment type="caution">
    <text evidence="3">The sequence shown here is derived from an EMBL/GenBank/DDBJ whole genome shotgun (WGS) entry which is preliminary data.</text>
</comment>
<protein>
    <submittedName>
        <fullName evidence="3">VanZ family protein</fullName>
    </submittedName>
</protein>
<dbReference type="PANTHER" id="PTHR36834:SF1">
    <property type="entry name" value="INTEGRAL MEMBRANE PROTEIN"/>
    <property type="match status" value="1"/>
</dbReference>
<feature type="transmembrane region" description="Helical" evidence="1">
    <location>
        <begin position="170"/>
        <end position="191"/>
    </location>
</feature>
<dbReference type="InterPro" id="IPR053150">
    <property type="entry name" value="Teicoplanin_resist-assoc"/>
</dbReference>
<organism evidence="3 4">
    <name type="scientific">Salipaludibacillus agaradhaerens</name>
    <name type="common">Bacillus agaradhaerens</name>
    <dbReference type="NCBI Taxonomy" id="76935"/>
    <lineage>
        <taxon>Bacteria</taxon>
        <taxon>Bacillati</taxon>
        <taxon>Bacillota</taxon>
        <taxon>Bacilli</taxon>
        <taxon>Bacillales</taxon>
        <taxon>Bacillaceae</taxon>
    </lineage>
</organism>
<dbReference type="InterPro" id="IPR006976">
    <property type="entry name" value="VanZ-like"/>
</dbReference>
<keyword evidence="1" id="KW-0472">Membrane</keyword>
<dbReference type="Proteomes" id="UP001057753">
    <property type="component" value="Unassembled WGS sequence"/>
</dbReference>
<dbReference type="Pfam" id="PF04892">
    <property type="entry name" value="VanZ"/>
    <property type="match status" value="1"/>
</dbReference>
<evidence type="ECO:0000313" key="4">
    <source>
        <dbReference type="Proteomes" id="UP001057753"/>
    </source>
</evidence>
<dbReference type="AlphaFoldDB" id="A0A9Q4FZZ1"/>
<reference evidence="3" key="1">
    <citation type="submission" date="2020-06" db="EMBL/GenBank/DDBJ databases">
        <title>Insight into the genomes of haloalkaliphilic bacilli from Kenyan soda lakes.</title>
        <authorList>
            <person name="Mwirichia R."/>
            <person name="Villamizar G.C."/>
            <person name="Poehlein A."/>
            <person name="Mugweru J."/>
            <person name="Kipnyargis A."/>
            <person name="Kiplimo D."/>
            <person name="Orwa P."/>
            <person name="Daniel R."/>
        </authorList>
    </citation>
    <scope>NUCLEOTIDE SEQUENCE</scope>
    <source>
        <strain evidence="3">B1096_S55</strain>
    </source>
</reference>
<name>A0A9Q4FZZ1_SALAG</name>
<dbReference type="EMBL" id="JABXYM010000001">
    <property type="protein sequence ID" value="MCR6097323.1"/>
    <property type="molecule type" value="Genomic_DNA"/>
</dbReference>
<dbReference type="NCBIfam" id="NF038403">
    <property type="entry name" value="perm_prefix_1"/>
    <property type="match status" value="1"/>
</dbReference>
<dbReference type="InterPro" id="IPR047928">
    <property type="entry name" value="Perm_prefix_1"/>
</dbReference>
<keyword evidence="1" id="KW-1133">Transmembrane helix</keyword>
<feature type="transmembrane region" description="Helical" evidence="1">
    <location>
        <begin position="203"/>
        <end position="226"/>
    </location>
</feature>
<keyword evidence="4" id="KW-1185">Reference proteome</keyword>
<sequence length="241" mass="27704">MNKLVQKYIKETINKAEVTGNEKEELESELSEHLMLLTNEYLQKGLTEEEAVKFAIRDFGDERTIGKGLNNILYPYRNALRIIGWASFILYSSVVLLILLSPLRRSTASFFHEDLWININFIPFKSIIWYTTGFEHINLNTIIYNTLGNIIIFIPLGFFLIYLVKRIKSLGSVLLVSIAISLFIEVSQLVFRLGQGDVDDILLNTVGALIGYFLFKLTSGIGMRYIKMRSIRSQKIHFKLP</sequence>
<proteinExistence type="predicted"/>
<evidence type="ECO:0000259" key="2">
    <source>
        <dbReference type="Pfam" id="PF04892"/>
    </source>
</evidence>